<dbReference type="OrthoDB" id="5773058at2"/>
<proteinExistence type="predicted"/>
<organism evidence="1 2">
    <name type="scientific">Aquitalea magnusonii</name>
    <dbReference type="NCBI Taxonomy" id="332411"/>
    <lineage>
        <taxon>Bacteria</taxon>
        <taxon>Pseudomonadati</taxon>
        <taxon>Pseudomonadota</taxon>
        <taxon>Betaproteobacteria</taxon>
        <taxon>Neisseriales</taxon>
        <taxon>Chromobacteriaceae</taxon>
        <taxon>Aquitalea</taxon>
    </lineage>
</organism>
<dbReference type="RefSeq" id="WP_110312848.1">
    <property type="nucleotide sequence ID" value="NZ_LNQU01000029.1"/>
</dbReference>
<reference evidence="1 2" key="1">
    <citation type="submission" date="2018-05" db="EMBL/GenBank/DDBJ databases">
        <title>Genomic Encyclopedia of Type Strains, Phase IV (KMG-IV): sequencing the most valuable type-strain genomes for metagenomic binning, comparative biology and taxonomic classification.</title>
        <authorList>
            <person name="Goeker M."/>
        </authorList>
    </citation>
    <scope>NUCLEOTIDE SEQUENCE [LARGE SCALE GENOMIC DNA]</scope>
    <source>
        <strain evidence="1 2">DSM 25134</strain>
    </source>
</reference>
<comment type="caution">
    <text evidence="1">The sequence shown here is derived from an EMBL/GenBank/DDBJ whole genome shotgun (WGS) entry which is preliminary data.</text>
</comment>
<protein>
    <submittedName>
        <fullName evidence="1">Uncharacterized protein</fullName>
    </submittedName>
</protein>
<gene>
    <name evidence="1" type="ORF">DFR38_101113</name>
</gene>
<name>A0A318JZ56_9NEIS</name>
<evidence type="ECO:0000313" key="1">
    <source>
        <dbReference type="EMBL" id="PXX51054.1"/>
    </source>
</evidence>
<dbReference type="Proteomes" id="UP000248395">
    <property type="component" value="Unassembled WGS sequence"/>
</dbReference>
<accession>A0A318JZ56</accession>
<sequence length="365" mass="40956">MNKLFKLKKFLTLEDAAKRLTASLGEDVDIKDVLQLAIDGHLKLSVDFVNHTQAIPCNRVPIADAKFSLFMNPSIKGEMLEIFNKEFPKTAEYTSDELLNESKNWIDHLSQQLLDILKEYPLTAIYKGPRNETEVFELEDHIVTLKGCYTLPMIGAERLDIRHEFQLKTGGPSITLTSIDGAFVEDENGKIYQLQESFDDNQYQKGSLAAGKELERQIKQKKIKEDEAKKIRDEHTKNRKEYLKKAASQPEKNNYYPSSGLPSDSVLMVKASDISKFEASLEDNGDSGNSSDLPSDTTLKMLAGLALVLAEKGGRYKRGENPNYSQISQEIEVVCKNLPNADTFGLSPENIRKYISQGLALLGNT</sequence>
<evidence type="ECO:0000313" key="2">
    <source>
        <dbReference type="Proteomes" id="UP000248395"/>
    </source>
</evidence>
<dbReference type="EMBL" id="QJKC01000001">
    <property type="protein sequence ID" value="PXX51054.1"/>
    <property type="molecule type" value="Genomic_DNA"/>
</dbReference>
<dbReference type="AlphaFoldDB" id="A0A318JZ56"/>
<keyword evidence="2" id="KW-1185">Reference proteome</keyword>